<keyword evidence="3" id="KW-0808">Transferase</keyword>
<evidence type="ECO:0000256" key="2">
    <source>
        <dbReference type="ARBA" id="ARBA00005992"/>
    </source>
</evidence>
<comment type="caution">
    <text evidence="9">The sequence shown here is derived from an EMBL/GenBank/DDBJ whole genome shotgun (WGS) entry which is preliminary data.</text>
</comment>
<dbReference type="InterPro" id="IPR005490">
    <property type="entry name" value="LD_TPept_cat_dom"/>
</dbReference>
<dbReference type="Proteomes" id="UP001500279">
    <property type="component" value="Unassembled WGS sequence"/>
</dbReference>
<feature type="active site" description="Nucleophile" evidence="7">
    <location>
        <position position="298"/>
    </location>
</feature>
<keyword evidence="10" id="KW-1185">Reference proteome</keyword>
<evidence type="ECO:0000256" key="4">
    <source>
        <dbReference type="ARBA" id="ARBA00022960"/>
    </source>
</evidence>
<sequence>MTSEQRPLTTRRRGAWLLSLVAGAVLLGWAAQGRHAWDARAAVAPDALRGSGKLKLADELPTWRDSEVAEPEALSGSAESRLLAAYRLVGERRLDAALQVTTALARDYPQFRLGQLLHADLLAAHVQPLAGFGRPAAAMAVAPEASATGDALTGLQQEAAARLHALQQRPPAGLVPAELVRLPASVPHAIVVDASRSRLYLFRHDVQGLQLVQDFYVSVGKQGVDKQAEGDQKTPLGVYYTLNAVAPAQLDIRFGAGALPLNYPNALDRNDGRTGSGILLHGVPIGTYSRPPLDSDGCVAMANDDLLRLMATLPERDTPVVITREIHWVAPAQAGALPASFEQAWSAWQRARLQGTPALLDPLYAPNATLAVTGEQAERFRSRLQVPPAAVDEVSVLTWHDHTPMLVVTFRERAGATVKRDRVVRQYWGQQGADWRIVAEGPVR</sequence>
<feature type="active site" description="Proton donor/acceptor" evidence="7">
    <location>
        <position position="281"/>
    </location>
</feature>
<keyword evidence="6 7" id="KW-0961">Cell wall biogenesis/degradation</keyword>
<evidence type="ECO:0000256" key="6">
    <source>
        <dbReference type="ARBA" id="ARBA00023316"/>
    </source>
</evidence>
<dbReference type="InterPro" id="IPR038063">
    <property type="entry name" value="Transpep_catalytic_dom"/>
</dbReference>
<reference evidence="9 10" key="1">
    <citation type="journal article" date="2019" name="Int. J. Syst. Evol. Microbiol.">
        <title>The Global Catalogue of Microorganisms (GCM) 10K type strain sequencing project: providing services to taxonomists for standard genome sequencing and annotation.</title>
        <authorList>
            <consortium name="The Broad Institute Genomics Platform"/>
            <consortium name="The Broad Institute Genome Sequencing Center for Infectious Disease"/>
            <person name="Wu L."/>
            <person name="Ma J."/>
        </authorList>
    </citation>
    <scope>NUCLEOTIDE SEQUENCE [LARGE SCALE GENOMIC DNA]</scope>
    <source>
        <strain evidence="9 10">JCM 15503</strain>
    </source>
</reference>
<name>A0ABN1JSB4_9BURK</name>
<dbReference type="Pfam" id="PF03734">
    <property type="entry name" value="YkuD"/>
    <property type="match status" value="1"/>
</dbReference>
<comment type="similarity">
    <text evidence="2">Belongs to the YkuD family.</text>
</comment>
<comment type="pathway">
    <text evidence="1 7">Cell wall biogenesis; peptidoglycan biosynthesis.</text>
</comment>
<evidence type="ECO:0000259" key="8">
    <source>
        <dbReference type="PROSITE" id="PS52029"/>
    </source>
</evidence>
<evidence type="ECO:0000256" key="1">
    <source>
        <dbReference type="ARBA" id="ARBA00004752"/>
    </source>
</evidence>
<gene>
    <name evidence="9" type="ORF">GCM10009107_12400</name>
</gene>
<evidence type="ECO:0000256" key="3">
    <source>
        <dbReference type="ARBA" id="ARBA00022679"/>
    </source>
</evidence>
<dbReference type="RefSeq" id="WP_231011161.1">
    <property type="nucleotide sequence ID" value="NZ_BAAAEW010000006.1"/>
</dbReference>
<proteinExistence type="inferred from homology"/>
<dbReference type="PROSITE" id="PS52029">
    <property type="entry name" value="LD_TPASE"/>
    <property type="match status" value="1"/>
</dbReference>
<dbReference type="PANTHER" id="PTHR36699:SF1">
    <property type="entry name" value="L,D-TRANSPEPTIDASE YAFK-RELATED"/>
    <property type="match status" value="1"/>
</dbReference>
<organism evidence="9 10">
    <name type="scientific">Ideonella azotifigens</name>
    <dbReference type="NCBI Taxonomy" id="513160"/>
    <lineage>
        <taxon>Bacteria</taxon>
        <taxon>Pseudomonadati</taxon>
        <taxon>Pseudomonadota</taxon>
        <taxon>Betaproteobacteria</taxon>
        <taxon>Burkholderiales</taxon>
        <taxon>Sphaerotilaceae</taxon>
        <taxon>Ideonella</taxon>
    </lineage>
</organism>
<keyword evidence="5 7" id="KW-0573">Peptidoglycan synthesis</keyword>
<evidence type="ECO:0000256" key="5">
    <source>
        <dbReference type="ARBA" id="ARBA00022984"/>
    </source>
</evidence>
<evidence type="ECO:0000313" key="10">
    <source>
        <dbReference type="Proteomes" id="UP001500279"/>
    </source>
</evidence>
<dbReference type="SUPFAM" id="SSF141523">
    <property type="entry name" value="L,D-transpeptidase catalytic domain-like"/>
    <property type="match status" value="1"/>
</dbReference>
<accession>A0ABN1JSB4</accession>
<keyword evidence="4 7" id="KW-0133">Cell shape</keyword>
<dbReference type="EMBL" id="BAAAEW010000006">
    <property type="protein sequence ID" value="GAA0745748.1"/>
    <property type="molecule type" value="Genomic_DNA"/>
</dbReference>
<dbReference type="CDD" id="cd16913">
    <property type="entry name" value="YkuD_like"/>
    <property type="match status" value="1"/>
</dbReference>
<evidence type="ECO:0000313" key="9">
    <source>
        <dbReference type="EMBL" id="GAA0745748.1"/>
    </source>
</evidence>
<protein>
    <recommendedName>
        <fullName evidence="8">L,D-TPase catalytic domain-containing protein</fullName>
    </recommendedName>
</protein>
<feature type="domain" description="L,D-TPase catalytic" evidence="8">
    <location>
        <begin position="188"/>
        <end position="323"/>
    </location>
</feature>
<evidence type="ECO:0000256" key="7">
    <source>
        <dbReference type="PROSITE-ProRule" id="PRU01373"/>
    </source>
</evidence>
<dbReference type="PANTHER" id="PTHR36699">
    <property type="entry name" value="LD-TRANSPEPTIDASE"/>
    <property type="match status" value="1"/>
</dbReference>
<dbReference type="Gene3D" id="2.40.440.10">
    <property type="entry name" value="L,D-transpeptidase catalytic domain-like"/>
    <property type="match status" value="1"/>
</dbReference>